<feature type="chain" id="PRO_5045556035" evidence="1">
    <location>
        <begin position="26"/>
        <end position="123"/>
    </location>
</feature>
<evidence type="ECO:0000313" key="2">
    <source>
        <dbReference type="EMBL" id="KAK8040356.1"/>
    </source>
</evidence>
<comment type="caution">
    <text evidence="2">The sequence shown here is derived from an EMBL/GenBank/DDBJ whole genome shotgun (WGS) entry which is preliminary data.</text>
</comment>
<accession>A0ABR1T2S7</accession>
<proteinExistence type="predicted"/>
<protein>
    <submittedName>
        <fullName evidence="2">Uncharacterized protein</fullName>
    </submittedName>
</protein>
<gene>
    <name evidence="2" type="ORF">PG991_000144</name>
</gene>
<feature type="signal peptide" evidence="1">
    <location>
        <begin position="1"/>
        <end position="25"/>
    </location>
</feature>
<dbReference type="EMBL" id="JAQQWI010000001">
    <property type="protein sequence ID" value="KAK8040356.1"/>
    <property type="molecule type" value="Genomic_DNA"/>
</dbReference>
<keyword evidence="1" id="KW-0732">Signal</keyword>
<organism evidence="2 3">
    <name type="scientific">Apiospora marii</name>
    <dbReference type="NCBI Taxonomy" id="335849"/>
    <lineage>
        <taxon>Eukaryota</taxon>
        <taxon>Fungi</taxon>
        <taxon>Dikarya</taxon>
        <taxon>Ascomycota</taxon>
        <taxon>Pezizomycotina</taxon>
        <taxon>Sordariomycetes</taxon>
        <taxon>Xylariomycetidae</taxon>
        <taxon>Amphisphaeriales</taxon>
        <taxon>Apiosporaceae</taxon>
        <taxon>Apiospora</taxon>
    </lineage>
</organism>
<dbReference type="Proteomes" id="UP001396898">
    <property type="component" value="Unassembled WGS sequence"/>
</dbReference>
<evidence type="ECO:0000313" key="3">
    <source>
        <dbReference type="Proteomes" id="UP001396898"/>
    </source>
</evidence>
<keyword evidence="3" id="KW-1185">Reference proteome</keyword>
<reference evidence="2 3" key="1">
    <citation type="submission" date="2023-01" db="EMBL/GenBank/DDBJ databases">
        <title>Analysis of 21 Apiospora genomes using comparative genomics revels a genus with tremendous synthesis potential of carbohydrate active enzymes and secondary metabolites.</title>
        <authorList>
            <person name="Sorensen T."/>
        </authorList>
    </citation>
    <scope>NUCLEOTIDE SEQUENCE [LARGE SCALE GENOMIC DNA]</scope>
    <source>
        <strain evidence="2 3">CBS 20057</strain>
    </source>
</reference>
<evidence type="ECO:0000256" key="1">
    <source>
        <dbReference type="SAM" id="SignalP"/>
    </source>
</evidence>
<sequence length="123" mass="13134">MLSNIRNAVLASLVVLAVMASGALAAPLKPIHIEYNGTAAQNETVAERGLKPNPPKTEDPDAFVEAARARDAAAGVVDVGGPWERSMCDLDHVFEGGKHFDELGAEGKFYVWCLCNPLTRCVV</sequence>
<name>A0ABR1T2S7_9PEZI</name>